<comment type="caution">
    <text evidence="2">The sequence shown here is derived from an EMBL/GenBank/DDBJ whole genome shotgun (WGS) entry which is preliminary data.</text>
</comment>
<dbReference type="RefSeq" id="WP_271316918.1">
    <property type="nucleotide sequence ID" value="NZ_JABXJJ020000021.1"/>
</dbReference>
<feature type="compositionally biased region" description="Polar residues" evidence="1">
    <location>
        <begin position="15"/>
        <end position="39"/>
    </location>
</feature>
<reference evidence="2" key="1">
    <citation type="submission" date="2023-05" db="EMBL/GenBank/DDBJ databases">
        <title>Streptantibioticus silvisoli sp. nov., acidotolerant actinomycetes 1 from pine litter.</title>
        <authorList>
            <person name="Swiecimska M."/>
            <person name="Golinska P."/>
            <person name="Sangal V."/>
            <person name="Wachnowicz B."/>
            <person name="Goodfellow M."/>
        </authorList>
    </citation>
    <scope>NUCLEOTIDE SEQUENCE</scope>
    <source>
        <strain evidence="2">SL13</strain>
    </source>
</reference>
<dbReference type="AlphaFoldDB" id="A0AA90GZN5"/>
<gene>
    <name evidence="2" type="ORF">POF50_018205</name>
</gene>
<sequence>MPDDFPDDIGDRSRTVTAVSRFRTSAQSGDDGTAFTTRVTPAPPPAFADGPTTAPGTASADRLTHLPSEVAVKRRR</sequence>
<protein>
    <submittedName>
        <fullName evidence="2">Uncharacterized protein</fullName>
    </submittedName>
</protein>
<evidence type="ECO:0000256" key="1">
    <source>
        <dbReference type="SAM" id="MobiDB-lite"/>
    </source>
</evidence>
<dbReference type="EMBL" id="JABXJJ020000021">
    <property type="protein sequence ID" value="MDI5971253.1"/>
    <property type="molecule type" value="Genomic_DNA"/>
</dbReference>
<feature type="region of interest" description="Disordered" evidence="1">
    <location>
        <begin position="1"/>
        <end position="76"/>
    </location>
</feature>
<name>A0AA90GZN5_9ACTN</name>
<accession>A0AA90GZN5</accession>
<proteinExistence type="predicted"/>
<organism evidence="2">
    <name type="scientific">Streptantibioticus silvisoli</name>
    <dbReference type="NCBI Taxonomy" id="2705255"/>
    <lineage>
        <taxon>Bacteria</taxon>
        <taxon>Bacillati</taxon>
        <taxon>Actinomycetota</taxon>
        <taxon>Actinomycetes</taxon>
        <taxon>Kitasatosporales</taxon>
        <taxon>Streptomycetaceae</taxon>
        <taxon>Streptantibioticus</taxon>
    </lineage>
</organism>
<evidence type="ECO:0000313" key="2">
    <source>
        <dbReference type="EMBL" id="MDI5971253.1"/>
    </source>
</evidence>